<evidence type="ECO:0000313" key="3">
    <source>
        <dbReference type="Proteomes" id="UP000583752"/>
    </source>
</evidence>
<evidence type="ECO:0000256" key="1">
    <source>
        <dbReference type="SAM" id="SignalP"/>
    </source>
</evidence>
<sequence>MHKFNAAAVLILSAVVATGATAAGTHDAAQSVTREQVRAEVLAARAAGTLDITEANYPREYPTVSTVTRAEVMADVIRARAAGELDVTEATNPFPDANWN</sequence>
<comment type="caution">
    <text evidence="2">The sequence shown here is derived from an EMBL/GenBank/DDBJ whole genome shotgun (WGS) entry which is preliminary data.</text>
</comment>
<feature type="signal peptide" evidence="1">
    <location>
        <begin position="1"/>
        <end position="22"/>
    </location>
</feature>
<reference evidence="2 3" key="1">
    <citation type="submission" date="2020-04" db="EMBL/GenBank/DDBJ databases">
        <title>Massilia sp. RP-1-19 isolated from soil.</title>
        <authorList>
            <person name="Dahal R.H."/>
        </authorList>
    </citation>
    <scope>NUCLEOTIDE SEQUENCE [LARGE SCALE GENOMIC DNA]</scope>
    <source>
        <strain evidence="2 3">RP-1-19</strain>
    </source>
</reference>
<dbReference type="RefSeq" id="WP_169469456.1">
    <property type="nucleotide sequence ID" value="NZ_JABBGG010000018.1"/>
</dbReference>
<dbReference type="AlphaFoldDB" id="A0A848HTU4"/>
<keyword evidence="3" id="KW-1185">Reference proteome</keyword>
<name>A0A848HTU4_9BURK</name>
<feature type="chain" id="PRO_5032516123" evidence="1">
    <location>
        <begin position="23"/>
        <end position="100"/>
    </location>
</feature>
<dbReference type="EMBL" id="JABBGG010000018">
    <property type="protein sequence ID" value="NML63469.1"/>
    <property type="molecule type" value="Genomic_DNA"/>
</dbReference>
<dbReference type="InterPro" id="IPR025421">
    <property type="entry name" value="DUF4148"/>
</dbReference>
<proteinExistence type="predicted"/>
<organism evidence="2 3">
    <name type="scientific">Massilia polaris</name>
    <dbReference type="NCBI Taxonomy" id="2728846"/>
    <lineage>
        <taxon>Bacteria</taxon>
        <taxon>Pseudomonadati</taxon>
        <taxon>Pseudomonadota</taxon>
        <taxon>Betaproteobacteria</taxon>
        <taxon>Burkholderiales</taxon>
        <taxon>Oxalobacteraceae</taxon>
        <taxon>Telluria group</taxon>
        <taxon>Massilia</taxon>
    </lineage>
</organism>
<dbReference type="Pfam" id="PF13663">
    <property type="entry name" value="DUF4148"/>
    <property type="match status" value="1"/>
</dbReference>
<keyword evidence="1" id="KW-0732">Signal</keyword>
<accession>A0A848HTU4</accession>
<evidence type="ECO:0000313" key="2">
    <source>
        <dbReference type="EMBL" id="NML63469.1"/>
    </source>
</evidence>
<dbReference type="Proteomes" id="UP000583752">
    <property type="component" value="Unassembled WGS sequence"/>
</dbReference>
<protein>
    <submittedName>
        <fullName evidence="2">DUF4148 domain-containing protein</fullName>
    </submittedName>
</protein>
<gene>
    <name evidence="2" type="ORF">HHL21_20740</name>
</gene>